<dbReference type="OrthoDB" id="411356at2"/>
<feature type="domain" description="Thioredoxin-like fold" evidence="1">
    <location>
        <begin position="3"/>
        <end position="60"/>
    </location>
</feature>
<dbReference type="CDD" id="cd02947">
    <property type="entry name" value="TRX_family"/>
    <property type="match status" value="1"/>
</dbReference>
<gene>
    <name evidence="2" type="ORF">HMPREF0446_01402</name>
</gene>
<dbReference type="HOGENOM" id="CLU_090389_16_1_9"/>
<dbReference type="EMBL" id="ACRF02000003">
    <property type="protein sequence ID" value="EEW92557.1"/>
    <property type="molecule type" value="Genomic_DNA"/>
</dbReference>
<name>D0BN67_9LACT</name>
<dbReference type="InterPro" id="IPR036249">
    <property type="entry name" value="Thioredoxin-like_sf"/>
</dbReference>
<dbReference type="Proteomes" id="UP000002939">
    <property type="component" value="Unassembled WGS sequence"/>
</dbReference>
<dbReference type="eggNOG" id="COG0526">
    <property type="taxonomic scope" value="Bacteria"/>
</dbReference>
<keyword evidence="3" id="KW-1185">Reference proteome</keyword>
<dbReference type="InterPro" id="IPR012336">
    <property type="entry name" value="Thioredoxin-like_fold"/>
</dbReference>
<reference evidence="2" key="1">
    <citation type="submission" date="2009-09" db="EMBL/GenBank/DDBJ databases">
        <authorList>
            <consortium name="The Broad Institute Genome Sequencing Platform"/>
            <person name="Ward D."/>
            <person name="Feldgarden M."/>
            <person name="Earl A."/>
            <person name="Young S.K."/>
            <person name="Zeng Q."/>
            <person name="Koehrsen M."/>
            <person name="Alvarado L."/>
            <person name="Berlin A."/>
            <person name="Bochicchio J."/>
            <person name="Borenstein D."/>
            <person name="Chapman S.B."/>
            <person name="Chen Z."/>
            <person name="Engels R."/>
            <person name="Freedman E."/>
            <person name="Gellesch M."/>
            <person name="Goldberg J."/>
            <person name="Griggs A."/>
            <person name="Gujja S."/>
            <person name="Heilman E."/>
            <person name="Heiman D."/>
            <person name="Hepburn T."/>
            <person name="Howarth C."/>
            <person name="Jen D."/>
            <person name="Larson L."/>
            <person name="Lewis B."/>
            <person name="Mehta T."/>
            <person name="Park D."/>
            <person name="Pearson M."/>
            <person name="Roberts A."/>
            <person name="Saif S."/>
            <person name="Shea T."/>
            <person name="Shenoy N."/>
            <person name="Sisk P."/>
            <person name="Stolte C."/>
            <person name="Sykes S."/>
            <person name="Thomson T."/>
            <person name="Walk T."/>
            <person name="White J."/>
            <person name="Yandava C."/>
            <person name="Sibley C.D."/>
            <person name="Field T.R."/>
            <person name="Grinwis M."/>
            <person name="Eshaghurshan C.S."/>
            <person name="Surette M.G."/>
            <person name="Haas B."/>
            <person name="Nusbaum C."/>
            <person name="Birren B."/>
        </authorList>
    </citation>
    <scope>NUCLEOTIDE SEQUENCE [LARGE SCALE GENOMIC DNA]</scope>
    <source>
        <strain evidence="2">ATCC 700633</strain>
    </source>
</reference>
<dbReference type="RefSeq" id="WP_006703678.1">
    <property type="nucleotide sequence ID" value="NZ_KI391971.1"/>
</dbReference>
<comment type="caution">
    <text evidence="2">The sequence shown here is derived from an EMBL/GenBank/DDBJ whole genome shotgun (WGS) entry which is preliminary data.</text>
</comment>
<dbReference type="Gene3D" id="3.40.30.10">
    <property type="entry name" value="Glutaredoxin"/>
    <property type="match status" value="1"/>
</dbReference>
<dbReference type="AlphaFoldDB" id="D0BN67"/>
<reference evidence="2" key="2">
    <citation type="submission" date="2011-10" db="EMBL/GenBank/DDBJ databases">
        <title>The Genome Sequence of Granulicatella elegans ATCC 700633.</title>
        <authorList>
            <consortium name="The Broad Institute Genome Sequencing Platform"/>
            <consortium name="The Broad Institute Genome Sequencing Center for Infectious Disease"/>
            <person name="Earl A."/>
            <person name="Ward D."/>
            <person name="Feldgarden M."/>
            <person name="Gevers D."/>
            <person name="Sibley C.D."/>
            <person name="Field T.R."/>
            <person name="Grinwis M."/>
            <person name="Eshaghurshan C.S."/>
            <person name="Surette M.G."/>
            <person name="Young S.K."/>
            <person name="Zeng Q."/>
            <person name="Gargeya S."/>
            <person name="Fitzgerald M."/>
            <person name="Haas B."/>
            <person name="Abouelleil A."/>
            <person name="Alvarado L."/>
            <person name="Arachchi H.M."/>
            <person name="Berlin A."/>
            <person name="Brown A."/>
            <person name="Chapman S.B."/>
            <person name="Chen Z."/>
            <person name="Dunbar C."/>
            <person name="Freedman E."/>
            <person name="Gearin G."/>
            <person name="Goldberg J."/>
            <person name="Griggs A."/>
            <person name="Gujja S."/>
            <person name="Heiman D."/>
            <person name="Howarth C."/>
            <person name="Larson L."/>
            <person name="Lui A."/>
            <person name="MacDonald P.J.P."/>
            <person name="Montmayeur A."/>
            <person name="Murphy C."/>
            <person name="Neiman D."/>
            <person name="Pearson M."/>
            <person name="Priest M."/>
            <person name="Roberts A."/>
            <person name="Saif S."/>
            <person name="Shea T."/>
            <person name="Shenoy N."/>
            <person name="Sisk P."/>
            <person name="Stolte C."/>
            <person name="Sykes S."/>
            <person name="Wortman J."/>
            <person name="Nusbaum C."/>
            <person name="Birren B."/>
        </authorList>
    </citation>
    <scope>NUCLEOTIDE SEQUENCE [LARGE SCALE GENOMIC DNA]</scope>
    <source>
        <strain evidence="2">ATCC 700633</strain>
    </source>
</reference>
<evidence type="ECO:0000259" key="1">
    <source>
        <dbReference type="Pfam" id="PF13192"/>
    </source>
</evidence>
<dbReference type="Pfam" id="PF13192">
    <property type="entry name" value="Thioredoxin_3"/>
    <property type="match status" value="1"/>
</dbReference>
<dbReference type="STRING" id="626369.HMPREF0446_01402"/>
<protein>
    <recommendedName>
        <fullName evidence="1">Thioredoxin-like fold domain-containing protein</fullName>
    </recommendedName>
</protein>
<proteinExistence type="predicted"/>
<evidence type="ECO:0000313" key="2">
    <source>
        <dbReference type="EMBL" id="EEW92557.1"/>
    </source>
</evidence>
<sequence length="97" mass="11158">MKNIKVIYLESETCGVCHALQPRVEEVTEQEGIALEVINVTQHPEVASQYQVLTVPVAIVFVGEREFARQGRFIDMELFEKQLQQAKEFVQMEDYPS</sequence>
<organism evidence="2 3">
    <name type="scientific">Granulicatella elegans ATCC 700633</name>
    <dbReference type="NCBI Taxonomy" id="626369"/>
    <lineage>
        <taxon>Bacteria</taxon>
        <taxon>Bacillati</taxon>
        <taxon>Bacillota</taxon>
        <taxon>Bacilli</taxon>
        <taxon>Lactobacillales</taxon>
        <taxon>Carnobacteriaceae</taxon>
        <taxon>Granulicatella</taxon>
    </lineage>
</organism>
<dbReference type="SUPFAM" id="SSF52833">
    <property type="entry name" value="Thioredoxin-like"/>
    <property type="match status" value="1"/>
</dbReference>
<evidence type="ECO:0000313" key="3">
    <source>
        <dbReference type="Proteomes" id="UP000002939"/>
    </source>
</evidence>
<accession>D0BN67</accession>